<evidence type="ECO:0000313" key="2">
    <source>
        <dbReference type="EMBL" id="SHG75683.1"/>
    </source>
</evidence>
<name>A0A1M5MG47_9ACTN</name>
<sequence length="229" mass="25429">MTIEAVIFDWGGTLTPWHTLEPREAWIAAVADADLADRLWQAEVEIWRRSRDEHRSGTVAEVFDTVGVTATDVMLASLREWWEPHTFLDPDVPALFAGLHERGIRVGVLSNTLWTREEHERIFRRDGVLDAIDGAVYSSEIPWSKPHAEAFRAALDAVAVVDPSRAVFVGDRPFDDIHGAKSVGMHAVLVPHSEIPDVQKGPVEGEADAVVQRLGDVLAVVDALHRPRD</sequence>
<keyword evidence="1 2" id="KW-0378">Hydrolase</keyword>
<evidence type="ECO:0000256" key="1">
    <source>
        <dbReference type="ARBA" id="ARBA00022801"/>
    </source>
</evidence>
<gene>
    <name evidence="2" type="ORF">SAMN05443575_2707</name>
</gene>
<dbReference type="InterPro" id="IPR036412">
    <property type="entry name" value="HAD-like_sf"/>
</dbReference>
<dbReference type="AlphaFoldDB" id="A0A1M5MG47"/>
<dbReference type="NCBIfam" id="TIGR01549">
    <property type="entry name" value="HAD-SF-IA-v1"/>
    <property type="match status" value="1"/>
</dbReference>
<keyword evidence="3" id="KW-1185">Reference proteome</keyword>
<dbReference type="EMBL" id="FQVU01000003">
    <property type="protein sequence ID" value="SHG75683.1"/>
    <property type="molecule type" value="Genomic_DNA"/>
</dbReference>
<protein>
    <submittedName>
        <fullName evidence="2">Putative hydrolase of the HAD superfamily</fullName>
    </submittedName>
</protein>
<dbReference type="STRING" id="1206085.SAMN05443575_2707"/>
<dbReference type="InterPro" id="IPR006439">
    <property type="entry name" value="HAD-SF_hydro_IA"/>
</dbReference>
<dbReference type="Proteomes" id="UP000186132">
    <property type="component" value="Unassembled WGS sequence"/>
</dbReference>
<dbReference type="Pfam" id="PF00702">
    <property type="entry name" value="Hydrolase"/>
    <property type="match status" value="1"/>
</dbReference>
<dbReference type="GO" id="GO:0016787">
    <property type="term" value="F:hydrolase activity"/>
    <property type="evidence" value="ECO:0007669"/>
    <property type="project" value="UniProtKB-KW"/>
</dbReference>
<organism evidence="2 3">
    <name type="scientific">Jatrophihabitans endophyticus</name>
    <dbReference type="NCBI Taxonomy" id="1206085"/>
    <lineage>
        <taxon>Bacteria</taxon>
        <taxon>Bacillati</taxon>
        <taxon>Actinomycetota</taxon>
        <taxon>Actinomycetes</taxon>
        <taxon>Jatrophihabitantales</taxon>
        <taxon>Jatrophihabitantaceae</taxon>
        <taxon>Jatrophihabitans</taxon>
    </lineage>
</organism>
<dbReference type="RefSeq" id="WP_073390810.1">
    <property type="nucleotide sequence ID" value="NZ_FQVU01000003.1"/>
</dbReference>
<accession>A0A1M5MG47</accession>
<evidence type="ECO:0000313" key="3">
    <source>
        <dbReference type="Proteomes" id="UP000186132"/>
    </source>
</evidence>
<dbReference type="InterPro" id="IPR023214">
    <property type="entry name" value="HAD_sf"/>
</dbReference>
<reference evidence="2 3" key="1">
    <citation type="submission" date="2016-11" db="EMBL/GenBank/DDBJ databases">
        <authorList>
            <person name="Jaros S."/>
            <person name="Januszkiewicz K."/>
            <person name="Wedrychowicz H."/>
        </authorList>
    </citation>
    <scope>NUCLEOTIDE SEQUENCE [LARGE SCALE GENOMIC DNA]</scope>
    <source>
        <strain evidence="2 3">DSM 45627</strain>
    </source>
</reference>
<dbReference type="Gene3D" id="3.40.50.1000">
    <property type="entry name" value="HAD superfamily/HAD-like"/>
    <property type="match status" value="1"/>
</dbReference>
<dbReference type="PANTHER" id="PTHR43316:SF3">
    <property type="entry name" value="HALOACID DEHALOGENASE, TYPE II (AFU_ORTHOLOGUE AFUA_2G07750)-RELATED"/>
    <property type="match status" value="1"/>
</dbReference>
<dbReference type="SFLD" id="SFLDS00003">
    <property type="entry name" value="Haloacid_Dehalogenase"/>
    <property type="match status" value="1"/>
</dbReference>
<proteinExistence type="predicted"/>
<dbReference type="SFLD" id="SFLDG01129">
    <property type="entry name" value="C1.5:_HAD__Beta-PGM__Phosphata"/>
    <property type="match status" value="1"/>
</dbReference>
<dbReference type="PANTHER" id="PTHR43316">
    <property type="entry name" value="HYDROLASE, HALOACID DELAHOGENASE-RELATED"/>
    <property type="match status" value="1"/>
</dbReference>
<dbReference type="InterPro" id="IPR051540">
    <property type="entry name" value="S-2-haloacid_dehalogenase"/>
</dbReference>
<dbReference type="PRINTS" id="PR00413">
    <property type="entry name" value="HADHALOGNASE"/>
</dbReference>
<dbReference type="OrthoDB" id="9810501at2"/>
<dbReference type="SUPFAM" id="SSF56784">
    <property type="entry name" value="HAD-like"/>
    <property type="match status" value="1"/>
</dbReference>